<keyword evidence="4" id="KW-0067">ATP-binding</keyword>
<keyword evidence="2" id="KW-0819">tRNA processing</keyword>
<keyword evidence="1" id="KW-0436">Ligase</keyword>
<keyword evidence="3" id="KW-0547">Nucleotide-binding</keyword>
<evidence type="ECO:0000256" key="4">
    <source>
        <dbReference type="ARBA" id="ARBA00022840"/>
    </source>
</evidence>
<name>A0A6A3ARR0_HIBSY</name>
<dbReference type="GO" id="GO:0005524">
    <property type="term" value="F:ATP binding"/>
    <property type="evidence" value="ECO:0007669"/>
    <property type="project" value="UniProtKB-KW"/>
</dbReference>
<sequence length="342" mass="38644">MATSEAIGDNSNNNRYPWVIWTIGWVQIQWLRSRRLELIVYCFCNTSVPSHASCWLLHCPAPGSNGAKALVCCSVNCPLPSNAELFHSFSVEEEKHCFSNELEQVIAKGKSYSNKLVPDASQAHFSDAGCEFVLDEALRLVIISESTYRNIILFQREEVKHFKPKTDDEVASRSMCFLMNLILCHICKGKVSTRVSNRGRIFGYFGFTVIAAVAGVIEVVADAIAAVAVKVRTMVDADWLYRAKLSKRPHLDNFESTRLPLTDNMLRLFKALKSLKSTPFAARKSIPVLINDHGRILSIPERIGNLQSEQPAIYCPPRSRLGENLSSLEERFYLWRAPYKRK</sequence>
<evidence type="ECO:0000256" key="3">
    <source>
        <dbReference type="ARBA" id="ARBA00022741"/>
    </source>
</evidence>
<proteinExistence type="predicted"/>
<keyword evidence="5" id="KW-1133">Transmembrane helix</keyword>
<comment type="caution">
    <text evidence="6">The sequence shown here is derived from an EMBL/GenBank/DDBJ whole genome shotgun (WGS) entry which is preliminary data.</text>
</comment>
<dbReference type="GO" id="GO:0016879">
    <property type="term" value="F:ligase activity, forming carbon-nitrogen bonds"/>
    <property type="evidence" value="ECO:0007669"/>
    <property type="project" value="InterPro"/>
</dbReference>
<reference evidence="6" key="1">
    <citation type="submission" date="2019-09" db="EMBL/GenBank/DDBJ databases">
        <title>Draft genome information of white flower Hibiscus syriacus.</title>
        <authorList>
            <person name="Kim Y.-M."/>
        </authorList>
    </citation>
    <scope>NUCLEOTIDE SEQUENCE [LARGE SCALE GENOMIC DNA]</scope>
    <source>
        <strain evidence="6">YM2019G1</strain>
    </source>
</reference>
<evidence type="ECO:0000313" key="7">
    <source>
        <dbReference type="Proteomes" id="UP000436088"/>
    </source>
</evidence>
<dbReference type="PANTHER" id="PTHR43033">
    <property type="entry name" value="TRNA(ILE)-LYSIDINE SYNTHASE-RELATED"/>
    <property type="match status" value="1"/>
</dbReference>
<organism evidence="6 7">
    <name type="scientific">Hibiscus syriacus</name>
    <name type="common">Rose of Sharon</name>
    <dbReference type="NCBI Taxonomy" id="106335"/>
    <lineage>
        <taxon>Eukaryota</taxon>
        <taxon>Viridiplantae</taxon>
        <taxon>Streptophyta</taxon>
        <taxon>Embryophyta</taxon>
        <taxon>Tracheophyta</taxon>
        <taxon>Spermatophyta</taxon>
        <taxon>Magnoliopsida</taxon>
        <taxon>eudicotyledons</taxon>
        <taxon>Gunneridae</taxon>
        <taxon>Pentapetalae</taxon>
        <taxon>rosids</taxon>
        <taxon>malvids</taxon>
        <taxon>Malvales</taxon>
        <taxon>Malvaceae</taxon>
        <taxon>Malvoideae</taxon>
        <taxon>Hibiscus</taxon>
    </lineage>
</organism>
<dbReference type="Proteomes" id="UP000436088">
    <property type="component" value="Unassembled WGS sequence"/>
</dbReference>
<dbReference type="InterPro" id="IPR012094">
    <property type="entry name" value="tRNA_Ile_lys_synt"/>
</dbReference>
<keyword evidence="5" id="KW-0812">Transmembrane</keyword>
<dbReference type="GO" id="GO:0008033">
    <property type="term" value="P:tRNA processing"/>
    <property type="evidence" value="ECO:0007669"/>
    <property type="project" value="UniProtKB-KW"/>
</dbReference>
<evidence type="ECO:0000313" key="6">
    <source>
        <dbReference type="EMBL" id="KAE8706493.1"/>
    </source>
</evidence>
<keyword evidence="5" id="KW-0472">Membrane</keyword>
<dbReference type="EMBL" id="VEPZ02000969">
    <property type="protein sequence ID" value="KAE8706493.1"/>
    <property type="molecule type" value="Genomic_DNA"/>
</dbReference>
<dbReference type="PANTHER" id="PTHR43033:SF5">
    <property type="entry name" value="TRNA(ILE)-LYSIDINE SYNTHETASE"/>
    <property type="match status" value="1"/>
</dbReference>
<keyword evidence="7" id="KW-1185">Reference proteome</keyword>
<evidence type="ECO:0000256" key="2">
    <source>
        <dbReference type="ARBA" id="ARBA00022694"/>
    </source>
</evidence>
<evidence type="ECO:0000256" key="1">
    <source>
        <dbReference type="ARBA" id="ARBA00022598"/>
    </source>
</evidence>
<protein>
    <submittedName>
        <fullName evidence="6">Uncharacterized protein</fullName>
    </submittedName>
</protein>
<gene>
    <name evidence="6" type="ORF">F3Y22_tig00110392pilonHSYRG00060</name>
</gene>
<dbReference type="AlphaFoldDB" id="A0A6A3ARR0"/>
<feature type="transmembrane region" description="Helical" evidence="5">
    <location>
        <begin position="201"/>
        <end position="229"/>
    </location>
</feature>
<evidence type="ECO:0000256" key="5">
    <source>
        <dbReference type="SAM" id="Phobius"/>
    </source>
</evidence>
<accession>A0A6A3ARR0</accession>